<dbReference type="EnsemblPlants" id="TuG1812G0500005293.01.T02">
    <property type="protein sequence ID" value="TuG1812G0500005293.01.T02"/>
    <property type="gene ID" value="TuG1812G0500005293.01"/>
</dbReference>
<evidence type="ECO:0000256" key="3">
    <source>
        <dbReference type="ARBA" id="ARBA00022692"/>
    </source>
</evidence>
<sequence>MIREKDGVFFYHFFLWGSRPLHPNPLSTQLCATGVGLTGFDSSLFLYNFALCSDCLSPLIICRLLILGVNLSNVLSLTFFNARLHFGCSRMQMYPLEMDGNSNPKTTNKPKYSKFTQQELPACKPLLTPEIVIAAFALIGALFVPIGLASLHASRQVVELVHRYDASCVPVDDKVGFIQNSRTDKTCTVTMTVPKYMKSPIHVYYLIDGFYQNHRRYVRSRSDKQLRYKSAAHLTSDCVPEGETADHAPIVPCGLVAWSMFNDTYTVRVNGVVTQVNKKDIAWKSDKNNKFGKNIYPSNFQKGRLIGGATLNESIPLSEQEDLIVWMRTAALPTFRKLYGRIEKDINANDNVTVVIQNNYNTYSFGGSKALVLSTASWIGGKNNFIGMAYLTIGGLCLSLAMGFLVLYMVKRRNFADPSNLSWNR</sequence>
<feature type="transmembrane region" description="Helical" evidence="6">
    <location>
        <begin position="26"/>
        <end position="47"/>
    </location>
</feature>
<evidence type="ECO:0000256" key="5">
    <source>
        <dbReference type="ARBA" id="ARBA00023136"/>
    </source>
</evidence>
<feature type="transmembrane region" description="Helical" evidence="6">
    <location>
        <begin position="59"/>
        <end position="80"/>
    </location>
</feature>
<evidence type="ECO:0000313" key="7">
    <source>
        <dbReference type="EnsemblPlants" id="TuG1812G0500005293.01.T02"/>
    </source>
</evidence>
<dbReference type="GO" id="GO:0005794">
    <property type="term" value="C:Golgi apparatus"/>
    <property type="evidence" value="ECO:0007669"/>
    <property type="project" value="TreeGrafter"/>
</dbReference>
<name>A0A8R7QLA0_TRIUA</name>
<evidence type="ECO:0000256" key="4">
    <source>
        <dbReference type="ARBA" id="ARBA00022989"/>
    </source>
</evidence>
<keyword evidence="3 6" id="KW-0812">Transmembrane</keyword>
<reference evidence="7" key="2">
    <citation type="submission" date="2018-03" db="EMBL/GenBank/DDBJ databases">
        <title>The Triticum urartu genome reveals the dynamic nature of wheat genome evolution.</title>
        <authorList>
            <person name="Ling H."/>
            <person name="Ma B."/>
            <person name="Shi X."/>
            <person name="Liu H."/>
            <person name="Dong L."/>
            <person name="Sun H."/>
            <person name="Cao Y."/>
            <person name="Gao Q."/>
            <person name="Zheng S."/>
            <person name="Li Y."/>
            <person name="Yu Y."/>
            <person name="Du H."/>
            <person name="Qi M."/>
            <person name="Li Y."/>
            <person name="Yu H."/>
            <person name="Cui Y."/>
            <person name="Wang N."/>
            <person name="Chen C."/>
            <person name="Wu H."/>
            <person name="Zhao Y."/>
            <person name="Zhang J."/>
            <person name="Li Y."/>
            <person name="Zhou W."/>
            <person name="Zhang B."/>
            <person name="Hu W."/>
            <person name="Eijk M."/>
            <person name="Tang J."/>
            <person name="Witsenboer H."/>
            <person name="Zhao S."/>
            <person name="Li Z."/>
            <person name="Zhang A."/>
            <person name="Wang D."/>
            <person name="Liang C."/>
        </authorList>
    </citation>
    <scope>NUCLEOTIDE SEQUENCE [LARGE SCALE GENOMIC DNA]</scope>
    <source>
        <strain evidence="7">cv. G1812</strain>
    </source>
</reference>
<accession>A0A8R7QLA0</accession>
<comment type="similarity">
    <text evidence="2">Belongs to the CDC50/LEM3 family.</text>
</comment>
<dbReference type="PANTHER" id="PTHR10926:SF72">
    <property type="entry name" value="ALA-INTERACTING SUBUNIT"/>
    <property type="match status" value="1"/>
</dbReference>
<dbReference type="AlphaFoldDB" id="A0A8R7QLA0"/>
<dbReference type="Pfam" id="PF03381">
    <property type="entry name" value="CDC50"/>
    <property type="match status" value="1"/>
</dbReference>
<evidence type="ECO:0008006" key="9">
    <source>
        <dbReference type="Google" id="ProtNLM"/>
    </source>
</evidence>
<keyword evidence="8" id="KW-1185">Reference proteome</keyword>
<proteinExistence type="inferred from homology"/>
<feature type="transmembrane region" description="Helical" evidence="6">
    <location>
        <begin position="388"/>
        <end position="410"/>
    </location>
</feature>
<dbReference type="GO" id="GO:0005783">
    <property type="term" value="C:endoplasmic reticulum"/>
    <property type="evidence" value="ECO:0007669"/>
    <property type="project" value="TreeGrafter"/>
</dbReference>
<dbReference type="Gramene" id="TuG1812G0500005293.01.T02">
    <property type="protein sequence ID" value="TuG1812G0500005293.01.T02"/>
    <property type="gene ID" value="TuG1812G0500005293.01"/>
</dbReference>
<dbReference type="PANTHER" id="PTHR10926">
    <property type="entry name" value="CELL CYCLE CONTROL PROTEIN 50"/>
    <property type="match status" value="1"/>
</dbReference>
<comment type="subcellular location">
    <subcellularLocation>
        <location evidence="1">Membrane</location>
    </subcellularLocation>
</comment>
<keyword evidence="4 6" id="KW-1133">Transmembrane helix</keyword>
<reference evidence="8" key="1">
    <citation type="journal article" date="2013" name="Nature">
        <title>Draft genome of the wheat A-genome progenitor Triticum urartu.</title>
        <authorList>
            <person name="Ling H.Q."/>
            <person name="Zhao S."/>
            <person name="Liu D."/>
            <person name="Wang J."/>
            <person name="Sun H."/>
            <person name="Zhang C."/>
            <person name="Fan H."/>
            <person name="Li D."/>
            <person name="Dong L."/>
            <person name="Tao Y."/>
            <person name="Gao C."/>
            <person name="Wu H."/>
            <person name="Li Y."/>
            <person name="Cui Y."/>
            <person name="Guo X."/>
            <person name="Zheng S."/>
            <person name="Wang B."/>
            <person name="Yu K."/>
            <person name="Liang Q."/>
            <person name="Yang W."/>
            <person name="Lou X."/>
            <person name="Chen J."/>
            <person name="Feng M."/>
            <person name="Jian J."/>
            <person name="Zhang X."/>
            <person name="Luo G."/>
            <person name="Jiang Y."/>
            <person name="Liu J."/>
            <person name="Wang Z."/>
            <person name="Sha Y."/>
            <person name="Zhang B."/>
            <person name="Wu H."/>
            <person name="Tang D."/>
            <person name="Shen Q."/>
            <person name="Xue P."/>
            <person name="Zou S."/>
            <person name="Wang X."/>
            <person name="Liu X."/>
            <person name="Wang F."/>
            <person name="Yang Y."/>
            <person name="An X."/>
            <person name="Dong Z."/>
            <person name="Zhang K."/>
            <person name="Zhang X."/>
            <person name="Luo M.C."/>
            <person name="Dvorak J."/>
            <person name="Tong Y."/>
            <person name="Wang J."/>
            <person name="Yang H."/>
            <person name="Li Z."/>
            <person name="Wang D."/>
            <person name="Zhang A."/>
            <person name="Wang J."/>
        </authorList>
    </citation>
    <scope>NUCLEOTIDE SEQUENCE</scope>
    <source>
        <strain evidence="8">cv. G1812</strain>
    </source>
</reference>
<dbReference type="GO" id="GO:0005886">
    <property type="term" value="C:plasma membrane"/>
    <property type="evidence" value="ECO:0007669"/>
    <property type="project" value="TreeGrafter"/>
</dbReference>
<evidence type="ECO:0000313" key="8">
    <source>
        <dbReference type="Proteomes" id="UP000015106"/>
    </source>
</evidence>
<reference evidence="7" key="3">
    <citation type="submission" date="2022-06" db="UniProtKB">
        <authorList>
            <consortium name="EnsemblPlants"/>
        </authorList>
    </citation>
    <scope>IDENTIFICATION</scope>
</reference>
<feature type="transmembrane region" description="Helical" evidence="6">
    <location>
        <begin position="131"/>
        <end position="153"/>
    </location>
</feature>
<keyword evidence="5 6" id="KW-0472">Membrane</keyword>
<evidence type="ECO:0000256" key="2">
    <source>
        <dbReference type="ARBA" id="ARBA00009457"/>
    </source>
</evidence>
<evidence type="ECO:0000256" key="1">
    <source>
        <dbReference type="ARBA" id="ARBA00004370"/>
    </source>
</evidence>
<dbReference type="InterPro" id="IPR005045">
    <property type="entry name" value="CDC50/LEM3_fam"/>
</dbReference>
<dbReference type="Proteomes" id="UP000015106">
    <property type="component" value="Chromosome 5"/>
</dbReference>
<organism evidence="7 8">
    <name type="scientific">Triticum urartu</name>
    <name type="common">Red wild einkorn</name>
    <name type="synonym">Crithodium urartu</name>
    <dbReference type="NCBI Taxonomy" id="4572"/>
    <lineage>
        <taxon>Eukaryota</taxon>
        <taxon>Viridiplantae</taxon>
        <taxon>Streptophyta</taxon>
        <taxon>Embryophyta</taxon>
        <taxon>Tracheophyta</taxon>
        <taxon>Spermatophyta</taxon>
        <taxon>Magnoliopsida</taxon>
        <taxon>Liliopsida</taxon>
        <taxon>Poales</taxon>
        <taxon>Poaceae</taxon>
        <taxon>BOP clade</taxon>
        <taxon>Pooideae</taxon>
        <taxon>Triticodae</taxon>
        <taxon>Triticeae</taxon>
        <taxon>Triticinae</taxon>
        <taxon>Triticum</taxon>
    </lineage>
</organism>
<evidence type="ECO:0000256" key="6">
    <source>
        <dbReference type="SAM" id="Phobius"/>
    </source>
</evidence>
<protein>
    <recommendedName>
        <fullName evidence="9">ALA-interacting subunit</fullName>
    </recommendedName>
</protein>